<comment type="caution">
    <text evidence="3">The sequence shown here is derived from an EMBL/GenBank/DDBJ whole genome shotgun (WGS) entry which is preliminary data.</text>
</comment>
<feature type="chain" id="PRO_5022864501" evidence="2">
    <location>
        <begin position="22"/>
        <end position="285"/>
    </location>
</feature>
<dbReference type="AlphaFoldDB" id="A0A5C6LZU3"/>
<keyword evidence="4" id="KW-1185">Reference proteome</keyword>
<evidence type="ECO:0000256" key="2">
    <source>
        <dbReference type="SAM" id="SignalP"/>
    </source>
</evidence>
<dbReference type="Proteomes" id="UP000318815">
    <property type="component" value="Unassembled WGS sequence"/>
</dbReference>
<feature type="signal peptide" evidence="2">
    <location>
        <begin position="1"/>
        <end position="21"/>
    </location>
</feature>
<dbReference type="EMBL" id="VOHS01000005">
    <property type="protein sequence ID" value="TWW01219.1"/>
    <property type="molecule type" value="Genomic_DNA"/>
</dbReference>
<protein>
    <submittedName>
        <fullName evidence="3">DUF4129 domain-containing protein</fullName>
    </submittedName>
</protein>
<keyword evidence="1" id="KW-0812">Transmembrane</keyword>
<reference evidence="3 4" key="1">
    <citation type="submission" date="2019-08" db="EMBL/GenBank/DDBJ databases">
        <title>Whole genome sequencing of chitin degrading bacteria Chitinophaga pinensis YS16.</title>
        <authorList>
            <person name="Singh R.P."/>
            <person name="Manchanda G."/>
            <person name="Maurya I.K."/>
            <person name="Joshi N.K."/>
            <person name="Srivastava A.K."/>
        </authorList>
    </citation>
    <scope>NUCLEOTIDE SEQUENCE [LARGE SCALE GENOMIC DNA]</scope>
    <source>
        <strain evidence="3 4">YS-16</strain>
    </source>
</reference>
<keyword evidence="1" id="KW-0472">Membrane</keyword>
<feature type="transmembrane region" description="Helical" evidence="1">
    <location>
        <begin position="129"/>
        <end position="157"/>
    </location>
</feature>
<dbReference type="OrthoDB" id="5491447at2"/>
<evidence type="ECO:0000313" key="4">
    <source>
        <dbReference type="Proteomes" id="UP000318815"/>
    </source>
</evidence>
<name>A0A5C6LZU3_9BACT</name>
<organism evidence="3 4">
    <name type="scientific">Chitinophaga pinensis</name>
    <dbReference type="NCBI Taxonomy" id="79329"/>
    <lineage>
        <taxon>Bacteria</taxon>
        <taxon>Pseudomonadati</taxon>
        <taxon>Bacteroidota</taxon>
        <taxon>Chitinophagia</taxon>
        <taxon>Chitinophagales</taxon>
        <taxon>Chitinophagaceae</taxon>
        <taxon>Chitinophaga</taxon>
    </lineage>
</organism>
<sequence>MRKMRVYYILIILILPLCANAQKSVPAEKWDSMVAADMEQTVTKKEADEIADDSVLAAAADKAVQEHYLWDQAAPVIADTIESYADYPLVVRSVPDTMMKVLQADKKLQYALKKKEPPRRSGWNDFLNAVFNFIAAIHKLIIAIVVACLGWLLYLYLKQNGYLFRKTSDDAGKVVKIMEEEQDVETYQQQIEEAIAAGRFRQAVRLLYLQTLRVLIDKEVVTYSREKTNAAYLRSMLSTPWYKKFAALTLNYEYIWYGEAPVNNQQFNDLHREFRQFMNELGYTR</sequence>
<proteinExistence type="predicted"/>
<keyword evidence="1" id="KW-1133">Transmembrane helix</keyword>
<keyword evidence="2" id="KW-0732">Signal</keyword>
<evidence type="ECO:0000256" key="1">
    <source>
        <dbReference type="SAM" id="Phobius"/>
    </source>
</evidence>
<accession>A0A5C6LZU3</accession>
<gene>
    <name evidence="3" type="ORF">FEF09_07115</name>
</gene>
<evidence type="ECO:0000313" key="3">
    <source>
        <dbReference type="EMBL" id="TWW01219.1"/>
    </source>
</evidence>